<dbReference type="GO" id="GO:0009277">
    <property type="term" value="C:fungal-type cell wall"/>
    <property type="evidence" value="ECO:0007669"/>
    <property type="project" value="InterPro"/>
</dbReference>
<evidence type="ECO:0000256" key="2">
    <source>
        <dbReference type="ARBA" id="ARBA00010446"/>
    </source>
</evidence>
<gene>
    <name evidence="7" type="ORF">BXZ70DRAFT_1010837</name>
</gene>
<organism evidence="7 8">
    <name type="scientific">Cristinia sonorae</name>
    <dbReference type="NCBI Taxonomy" id="1940300"/>
    <lineage>
        <taxon>Eukaryota</taxon>
        <taxon>Fungi</taxon>
        <taxon>Dikarya</taxon>
        <taxon>Basidiomycota</taxon>
        <taxon>Agaricomycotina</taxon>
        <taxon>Agaricomycetes</taxon>
        <taxon>Agaricomycetidae</taxon>
        <taxon>Agaricales</taxon>
        <taxon>Pleurotineae</taxon>
        <taxon>Stephanosporaceae</taxon>
        <taxon>Cristinia</taxon>
    </lineage>
</organism>
<keyword evidence="3 6" id="KW-0134">Cell wall</keyword>
<comment type="subcellular location">
    <subcellularLocation>
        <location evidence="1 6">Secreted</location>
        <location evidence="1 6">Cell wall</location>
    </subcellularLocation>
</comment>
<keyword evidence="6" id="KW-0732">Signal</keyword>
<protein>
    <recommendedName>
        <fullName evidence="6">Hydrophobin</fullName>
    </recommendedName>
</protein>
<feature type="signal peptide" evidence="6">
    <location>
        <begin position="1"/>
        <end position="21"/>
    </location>
</feature>
<dbReference type="EMBL" id="JAEVFJ010000032">
    <property type="protein sequence ID" value="KAH8092524.1"/>
    <property type="molecule type" value="Genomic_DNA"/>
</dbReference>
<feature type="chain" id="PRO_5035486873" description="Hydrophobin" evidence="6">
    <location>
        <begin position="22"/>
        <end position="115"/>
    </location>
</feature>
<keyword evidence="8" id="KW-1185">Reference proteome</keyword>
<evidence type="ECO:0000256" key="5">
    <source>
        <dbReference type="ARBA" id="ARBA00023157"/>
    </source>
</evidence>
<name>A0A8K0UJ35_9AGAR</name>
<comment type="caution">
    <text evidence="7">The sequence shown here is derived from an EMBL/GenBank/DDBJ whole genome shotgun (WGS) entry which is preliminary data.</text>
</comment>
<dbReference type="CDD" id="cd23507">
    <property type="entry name" value="hydrophobin_I"/>
    <property type="match status" value="1"/>
</dbReference>
<evidence type="ECO:0000313" key="8">
    <source>
        <dbReference type="Proteomes" id="UP000813824"/>
    </source>
</evidence>
<reference evidence="7" key="1">
    <citation type="journal article" date="2021" name="New Phytol.">
        <title>Evolutionary innovations through gain and loss of genes in the ectomycorrhizal Boletales.</title>
        <authorList>
            <person name="Wu G."/>
            <person name="Miyauchi S."/>
            <person name="Morin E."/>
            <person name="Kuo A."/>
            <person name="Drula E."/>
            <person name="Varga T."/>
            <person name="Kohler A."/>
            <person name="Feng B."/>
            <person name="Cao Y."/>
            <person name="Lipzen A."/>
            <person name="Daum C."/>
            <person name="Hundley H."/>
            <person name="Pangilinan J."/>
            <person name="Johnson J."/>
            <person name="Barry K."/>
            <person name="LaButti K."/>
            <person name="Ng V."/>
            <person name="Ahrendt S."/>
            <person name="Min B."/>
            <person name="Choi I.G."/>
            <person name="Park H."/>
            <person name="Plett J.M."/>
            <person name="Magnuson J."/>
            <person name="Spatafora J.W."/>
            <person name="Nagy L.G."/>
            <person name="Henrissat B."/>
            <person name="Grigoriev I.V."/>
            <person name="Yang Z.L."/>
            <person name="Xu J."/>
            <person name="Martin F.M."/>
        </authorList>
    </citation>
    <scope>NUCLEOTIDE SEQUENCE</scope>
    <source>
        <strain evidence="7">KKN 215</strain>
    </source>
</reference>
<dbReference type="AlphaFoldDB" id="A0A8K0UJ35"/>
<dbReference type="SMART" id="SM00075">
    <property type="entry name" value="HYDRO"/>
    <property type="match status" value="1"/>
</dbReference>
<dbReference type="Pfam" id="PF01185">
    <property type="entry name" value="Hydrophobin"/>
    <property type="match status" value="1"/>
</dbReference>
<proteinExistence type="inferred from homology"/>
<dbReference type="GO" id="GO:0005199">
    <property type="term" value="F:structural constituent of cell wall"/>
    <property type="evidence" value="ECO:0007669"/>
    <property type="project" value="InterPro"/>
</dbReference>
<evidence type="ECO:0000256" key="3">
    <source>
        <dbReference type="ARBA" id="ARBA00022512"/>
    </source>
</evidence>
<evidence type="ECO:0000313" key="7">
    <source>
        <dbReference type="EMBL" id="KAH8092524.1"/>
    </source>
</evidence>
<evidence type="ECO:0000256" key="1">
    <source>
        <dbReference type="ARBA" id="ARBA00004191"/>
    </source>
</evidence>
<dbReference type="OrthoDB" id="4225815at2759"/>
<evidence type="ECO:0000256" key="4">
    <source>
        <dbReference type="ARBA" id="ARBA00022525"/>
    </source>
</evidence>
<evidence type="ECO:0000256" key="6">
    <source>
        <dbReference type="RuleBase" id="RU365009"/>
    </source>
</evidence>
<accession>A0A8K0UJ35</accession>
<sequence>MFAKLTIFTSTVLAIATLATATPHIVSRNLPASECSTQPVQCCDNTFTEGSAAGAALLESLGIPIQDLNALVGQGCSPLSVVGVGGTSCSANPVCCQDNSHSLISLSCVPVDLGL</sequence>
<keyword evidence="5 6" id="KW-1015">Disulfide bond</keyword>
<comment type="similarity">
    <text evidence="2 6">Belongs to the fungal hydrophobin family.</text>
</comment>
<dbReference type="Proteomes" id="UP000813824">
    <property type="component" value="Unassembled WGS sequence"/>
</dbReference>
<dbReference type="InterPro" id="IPR001338">
    <property type="entry name" value="Class_I_Hydrophobin"/>
</dbReference>
<keyword evidence="4 6" id="KW-0964">Secreted</keyword>